<dbReference type="PANTHER" id="PTHR43384">
    <property type="entry name" value="SEPTUM SITE-DETERMINING PROTEIN MIND HOMOLOG, CHLOROPLASTIC-RELATED"/>
    <property type="match status" value="1"/>
</dbReference>
<dbReference type="EMBL" id="NVUS01000016">
    <property type="protein sequence ID" value="PCI99356.1"/>
    <property type="molecule type" value="Genomic_DNA"/>
</dbReference>
<feature type="compositionally biased region" description="Acidic residues" evidence="3">
    <location>
        <begin position="1"/>
        <end position="12"/>
    </location>
</feature>
<comment type="caution">
    <text evidence="5">The sequence shown here is derived from an EMBL/GenBank/DDBJ whole genome shotgun (WGS) entry which is preliminary data.</text>
</comment>
<dbReference type="Pfam" id="PF13614">
    <property type="entry name" value="AAA_31"/>
    <property type="match status" value="1"/>
</dbReference>
<feature type="domain" description="AAA" evidence="4">
    <location>
        <begin position="227"/>
        <end position="394"/>
    </location>
</feature>
<evidence type="ECO:0000313" key="5">
    <source>
        <dbReference type="EMBL" id="PCI99356.1"/>
    </source>
</evidence>
<dbReference type="GO" id="GO:0016887">
    <property type="term" value="F:ATP hydrolysis activity"/>
    <property type="evidence" value="ECO:0007669"/>
    <property type="project" value="TreeGrafter"/>
</dbReference>
<keyword evidence="1" id="KW-0547">Nucleotide-binding</keyword>
<dbReference type="InterPro" id="IPR050625">
    <property type="entry name" value="ParA/MinD_ATPase"/>
</dbReference>
<accession>A0A2A4YX63</accession>
<proteinExistence type="predicted"/>
<dbReference type="InterPro" id="IPR025669">
    <property type="entry name" value="AAA_dom"/>
</dbReference>
<evidence type="ECO:0000256" key="2">
    <source>
        <dbReference type="ARBA" id="ARBA00022840"/>
    </source>
</evidence>
<dbReference type="PANTHER" id="PTHR43384:SF6">
    <property type="entry name" value="SEPTUM SITE-DETERMINING PROTEIN MIND HOMOLOG, CHLOROPLASTIC"/>
    <property type="match status" value="1"/>
</dbReference>
<feature type="region of interest" description="Disordered" evidence="3">
    <location>
        <begin position="1"/>
        <end position="26"/>
    </location>
</feature>
<evidence type="ECO:0000256" key="3">
    <source>
        <dbReference type="SAM" id="MobiDB-lite"/>
    </source>
</evidence>
<organism evidence="5">
    <name type="scientific">OCS116 cluster bacterium</name>
    <dbReference type="NCBI Taxonomy" id="2030921"/>
    <lineage>
        <taxon>Bacteria</taxon>
        <taxon>Pseudomonadati</taxon>
        <taxon>Pseudomonadota</taxon>
        <taxon>Alphaproteobacteria</taxon>
        <taxon>OCS116 cluster</taxon>
    </lineage>
</organism>
<evidence type="ECO:0000259" key="4">
    <source>
        <dbReference type="Pfam" id="PF13614"/>
    </source>
</evidence>
<dbReference type="GO" id="GO:0005829">
    <property type="term" value="C:cytosol"/>
    <property type="evidence" value="ECO:0007669"/>
    <property type="project" value="TreeGrafter"/>
</dbReference>
<dbReference type="GO" id="GO:0005524">
    <property type="term" value="F:ATP binding"/>
    <property type="evidence" value="ECO:0007669"/>
    <property type="project" value="UniProtKB-KW"/>
</dbReference>
<feature type="compositionally biased region" description="Polar residues" evidence="3">
    <location>
        <begin position="15"/>
        <end position="26"/>
    </location>
</feature>
<dbReference type="InterPro" id="IPR027417">
    <property type="entry name" value="P-loop_NTPase"/>
</dbReference>
<reference evidence="5" key="2">
    <citation type="journal article" date="2018" name="ISME J.">
        <title>A dynamic microbial community with high functional redundancy inhabits the cold, oxic subseafloor aquifer.</title>
        <authorList>
            <person name="Tully B.J."/>
            <person name="Wheat C.G."/>
            <person name="Glazer B.T."/>
            <person name="Huber J.A."/>
        </authorList>
    </citation>
    <scope>NUCLEOTIDE SEQUENCE</scope>
    <source>
        <strain evidence="5">NORP83</strain>
    </source>
</reference>
<sequence length="489" mass="53725">MSDDNFFDDLPTDMDISQSDVTQSAPIIRPEQTNAQQAPIESDLSQAPLQAPVPLASAAPMAADPTRAQAMDQNQMAHAVVGDDDTNQKVLHIPQISIQAFYETTTTAQLLQMSAGDRRMSRTHITMQAGGIVAAKAFYQNIPTPNLIIIESRLAHSELLVALDDLASVCDAGTKVCIMGHENDIMLYRGLVAKGVSDYLVLPTSPLKLIESIYNIYHDPQSEPLGKKFAFFGAKGGVGSSTLAHNIAYSIAYNIQDSVTVVDMDFAFGTLGLNFNQDPSQDIAELLKTPDRIDEATIDKMLLRHGGYLNLLPNITSIEKSSDISVAAVSNMLRCMSQSVTNSIIDLPHIWNDWVKSTLQQADQIIITATPDLASLRNTKNIIDFLKNSRKQDRDPLIVMNQMGMVKKPEIKTKDFSDTIGVPIVAEIAYDPRLFGTAANNGQMLQEFAKNEKILGQLDDLAQLMLRKKTQQVSAKKNLLDMFMKKKSA</sequence>
<dbReference type="Gene3D" id="3.40.50.300">
    <property type="entry name" value="P-loop containing nucleotide triphosphate hydrolases"/>
    <property type="match status" value="1"/>
</dbReference>
<protein>
    <submittedName>
        <fullName evidence="5">CtpF protein</fullName>
    </submittedName>
</protein>
<dbReference type="SUPFAM" id="SSF52540">
    <property type="entry name" value="P-loop containing nucleoside triphosphate hydrolases"/>
    <property type="match status" value="1"/>
</dbReference>
<reference key="1">
    <citation type="submission" date="2017-08" db="EMBL/GenBank/DDBJ databases">
        <title>A dynamic microbial community with high functional redundancy inhabits the cold, oxic subseafloor aquifer.</title>
        <authorList>
            <person name="Tully B.J."/>
            <person name="Wheat C.G."/>
            <person name="Glazer B.T."/>
            <person name="Huber J.A."/>
        </authorList>
    </citation>
    <scope>NUCLEOTIDE SEQUENCE [LARGE SCALE GENOMIC DNA]</scope>
</reference>
<gene>
    <name evidence="5" type="ORF">COB13_12050</name>
</gene>
<dbReference type="GO" id="GO:0009898">
    <property type="term" value="C:cytoplasmic side of plasma membrane"/>
    <property type="evidence" value="ECO:0007669"/>
    <property type="project" value="TreeGrafter"/>
</dbReference>
<dbReference type="Gene3D" id="3.40.50.2300">
    <property type="match status" value="1"/>
</dbReference>
<name>A0A2A4YX63_9PROT</name>
<keyword evidence="2" id="KW-0067">ATP-binding</keyword>
<dbReference type="GO" id="GO:0051782">
    <property type="term" value="P:negative regulation of cell division"/>
    <property type="evidence" value="ECO:0007669"/>
    <property type="project" value="TreeGrafter"/>
</dbReference>
<evidence type="ECO:0000256" key="1">
    <source>
        <dbReference type="ARBA" id="ARBA00022741"/>
    </source>
</evidence>
<dbReference type="AlphaFoldDB" id="A0A2A4YX63"/>